<dbReference type="AlphaFoldDB" id="A0A387HSQ3"/>
<keyword evidence="2" id="KW-1185">Reference proteome</keyword>
<dbReference type="RefSeq" id="WP_162952728.1">
    <property type="nucleotide sequence ID" value="NZ_CP032698.1"/>
</dbReference>
<gene>
    <name evidence="1" type="ORF">DWB77_07495</name>
</gene>
<name>A0A387HSQ3_9ACTN</name>
<organism evidence="1 2">
    <name type="scientific">Streptomyces hundungensis</name>
    <dbReference type="NCBI Taxonomy" id="1077946"/>
    <lineage>
        <taxon>Bacteria</taxon>
        <taxon>Bacillati</taxon>
        <taxon>Actinomycetota</taxon>
        <taxon>Actinomycetes</taxon>
        <taxon>Kitasatosporales</taxon>
        <taxon>Streptomycetaceae</taxon>
        <taxon>Streptomyces</taxon>
    </lineage>
</organism>
<dbReference type="EMBL" id="CP032698">
    <property type="protein sequence ID" value="AYG85278.1"/>
    <property type="molecule type" value="Genomic_DNA"/>
</dbReference>
<dbReference type="KEGG" id="shun:DWB77_07495"/>
<evidence type="ECO:0000313" key="2">
    <source>
        <dbReference type="Proteomes" id="UP000271554"/>
    </source>
</evidence>
<dbReference type="Proteomes" id="UP000271554">
    <property type="component" value="Chromosome"/>
</dbReference>
<proteinExistence type="predicted"/>
<reference evidence="1 2" key="1">
    <citation type="submission" date="2018-10" db="EMBL/GenBank/DDBJ databases">
        <title>Relationship between Morphology and Antimicrobial Activity in Streptomyces.</title>
        <authorList>
            <person name="Kang H.J."/>
            <person name="Kim S.B."/>
        </authorList>
    </citation>
    <scope>NUCLEOTIDE SEQUENCE [LARGE SCALE GENOMIC DNA]</scope>
    <source>
        <strain evidence="1 2">BH38</strain>
    </source>
</reference>
<sequence>MGSTVDACKPNLSGTGVTGVGGIAGGTPHAPYSCSSDVDLEFYGTFSSR</sequence>
<accession>A0A387HSQ3</accession>
<evidence type="ECO:0000313" key="1">
    <source>
        <dbReference type="EMBL" id="AYG85278.1"/>
    </source>
</evidence>
<protein>
    <submittedName>
        <fullName evidence="1">Uncharacterized protein</fullName>
    </submittedName>
</protein>